<sequence>MLEFYEKTMDLLAIPMHQIRPYSIEHFEIAAIVVVSAILVAFLFAKTGASRAGVIATFSVVLLLFEILKQCLLTHVRGSYGWSDFPWQLCSIPLYVTLAYPHMKKGRDTADVFLMTFGFLGGAAALIVPESSFYPYLLLTIQSLVWHGILLMLSLYLMMSCAKSRSVQAFRPAAVWYLLAAVIAIVINFVTKDISRGASNMFFLGPNYPHMYILNAIYKAYGWIVESVAMILATLAAAFVVYFVSGVGKRK</sequence>
<feature type="transmembrane region" description="Helical" evidence="1">
    <location>
        <begin position="169"/>
        <end position="191"/>
    </location>
</feature>
<evidence type="ECO:0000256" key="1">
    <source>
        <dbReference type="SAM" id="Phobius"/>
    </source>
</evidence>
<feature type="transmembrane region" description="Helical" evidence="1">
    <location>
        <begin position="52"/>
        <end position="68"/>
    </location>
</feature>
<feature type="transmembrane region" description="Helical" evidence="1">
    <location>
        <begin position="220"/>
        <end position="244"/>
    </location>
</feature>
<dbReference type="Proteomes" id="UP000224563">
    <property type="component" value="Unassembled WGS sequence"/>
</dbReference>
<feature type="transmembrane region" description="Helical" evidence="1">
    <location>
        <begin position="134"/>
        <end position="157"/>
    </location>
</feature>
<keyword evidence="1" id="KW-1133">Transmembrane helix</keyword>
<feature type="transmembrane region" description="Helical" evidence="1">
    <location>
        <begin position="112"/>
        <end position="128"/>
    </location>
</feature>
<evidence type="ECO:0000313" key="3">
    <source>
        <dbReference type="Proteomes" id="UP000224563"/>
    </source>
</evidence>
<evidence type="ECO:0008006" key="4">
    <source>
        <dbReference type="Google" id="ProtNLM"/>
    </source>
</evidence>
<reference evidence="2 3" key="2">
    <citation type="submission" date="2017-10" db="EMBL/GenBank/DDBJ databases">
        <authorList>
            <person name="Banno H."/>
            <person name="Chua N.-H."/>
        </authorList>
    </citation>
    <scope>NUCLEOTIDE SEQUENCE [LARGE SCALE GENOMIC DNA]</scope>
    <source>
        <strain evidence="2 3">JK623</strain>
    </source>
</reference>
<keyword evidence="3" id="KW-1185">Reference proteome</keyword>
<dbReference type="Pfam" id="PF14808">
    <property type="entry name" value="TMEM164"/>
    <property type="match status" value="1"/>
</dbReference>
<gene>
    <name evidence="2" type="ORF">CSX02_08130</name>
</gene>
<dbReference type="AlphaFoldDB" id="A0A2G3E2C3"/>
<proteinExistence type="predicted"/>
<comment type="caution">
    <text evidence="2">The sequence shown here is derived from an EMBL/GenBank/DDBJ whole genome shotgun (WGS) entry which is preliminary data.</text>
</comment>
<reference evidence="2 3" key="1">
    <citation type="submission" date="2017-10" db="EMBL/GenBank/DDBJ databases">
        <title>Resolving the taxonomy of Roseburia spp., Eubacterium rectale and Agathobacter spp. through phylogenomic analysis.</title>
        <authorList>
            <person name="Sheridan P.O."/>
            <person name="Walker A.W."/>
            <person name="Duncan S.H."/>
            <person name="Scott K.P."/>
            <person name="Toole P.W.O."/>
            <person name="Luis P."/>
            <person name="Flint H.J."/>
        </authorList>
    </citation>
    <scope>NUCLEOTIDE SEQUENCE [LARGE SCALE GENOMIC DNA]</scope>
    <source>
        <strain evidence="2 3">JK623</strain>
    </source>
</reference>
<organism evidence="2 3">
    <name type="scientific">Agathobacter ruminis</name>
    <dbReference type="NCBI Taxonomy" id="1712665"/>
    <lineage>
        <taxon>Bacteria</taxon>
        <taxon>Bacillati</taxon>
        <taxon>Bacillota</taxon>
        <taxon>Clostridia</taxon>
        <taxon>Lachnospirales</taxon>
        <taxon>Lachnospiraceae</taxon>
        <taxon>Agathobacter</taxon>
    </lineage>
</organism>
<dbReference type="RefSeq" id="WP_099386299.1">
    <property type="nucleotide sequence ID" value="NZ_JANSWH010000047.1"/>
</dbReference>
<evidence type="ECO:0000313" key="2">
    <source>
        <dbReference type="EMBL" id="PHU37418.1"/>
    </source>
</evidence>
<keyword evidence="1" id="KW-0472">Membrane</keyword>
<feature type="transmembrane region" description="Helical" evidence="1">
    <location>
        <begin position="26"/>
        <end position="45"/>
    </location>
</feature>
<protein>
    <recommendedName>
        <fullName evidence="4">TIGR02206 family membrane protein</fullName>
    </recommendedName>
</protein>
<name>A0A2G3E2C3_9FIRM</name>
<accession>A0A2G3E2C3</accession>
<dbReference type="EMBL" id="PDYG01000056">
    <property type="protein sequence ID" value="PHU37418.1"/>
    <property type="molecule type" value="Genomic_DNA"/>
</dbReference>
<keyword evidence="1" id="KW-0812">Transmembrane</keyword>